<keyword evidence="1" id="KW-1133">Transmembrane helix</keyword>
<comment type="caution">
    <text evidence="2">The sequence shown here is derived from an EMBL/GenBank/DDBJ whole genome shotgun (WGS) entry which is preliminary data.</text>
</comment>
<evidence type="ECO:0000256" key="1">
    <source>
        <dbReference type="SAM" id="Phobius"/>
    </source>
</evidence>
<accession>A0A817Z0L6</accession>
<reference evidence="2" key="1">
    <citation type="submission" date="2021-02" db="EMBL/GenBank/DDBJ databases">
        <authorList>
            <person name="Nowell W R."/>
        </authorList>
    </citation>
    <scope>NUCLEOTIDE SEQUENCE</scope>
</reference>
<keyword evidence="1" id="KW-0472">Membrane</keyword>
<protein>
    <submittedName>
        <fullName evidence="2">Uncharacterized protein</fullName>
    </submittedName>
</protein>
<dbReference type="AlphaFoldDB" id="A0A817Z0L6"/>
<sequence length="93" mass="10642">MISNLVFGILIYLVPLLTLVCICMICALLRERRHIRMNIINHHIVSTPSRIINPLDEYENENNSNICPPPYTAKSPSNFDDSLPSYECAINRI</sequence>
<organism evidence="2 3">
    <name type="scientific">Rotaria socialis</name>
    <dbReference type="NCBI Taxonomy" id="392032"/>
    <lineage>
        <taxon>Eukaryota</taxon>
        <taxon>Metazoa</taxon>
        <taxon>Spiralia</taxon>
        <taxon>Gnathifera</taxon>
        <taxon>Rotifera</taxon>
        <taxon>Eurotatoria</taxon>
        <taxon>Bdelloidea</taxon>
        <taxon>Philodinida</taxon>
        <taxon>Philodinidae</taxon>
        <taxon>Rotaria</taxon>
    </lineage>
</organism>
<evidence type="ECO:0000313" key="2">
    <source>
        <dbReference type="EMBL" id="CAF3388574.1"/>
    </source>
</evidence>
<proteinExistence type="predicted"/>
<feature type="transmembrane region" description="Helical" evidence="1">
    <location>
        <begin position="6"/>
        <end position="29"/>
    </location>
</feature>
<gene>
    <name evidence="2" type="ORF">KIK155_LOCUS6976</name>
</gene>
<keyword evidence="1" id="KW-0812">Transmembrane</keyword>
<evidence type="ECO:0000313" key="3">
    <source>
        <dbReference type="Proteomes" id="UP000663865"/>
    </source>
</evidence>
<dbReference type="EMBL" id="CAJNYV010000854">
    <property type="protein sequence ID" value="CAF3388574.1"/>
    <property type="molecule type" value="Genomic_DNA"/>
</dbReference>
<name>A0A817Z0L6_9BILA</name>
<dbReference type="Proteomes" id="UP000663865">
    <property type="component" value="Unassembled WGS sequence"/>
</dbReference>